<dbReference type="Pfam" id="PF13087">
    <property type="entry name" value="AAA_12"/>
    <property type="match status" value="1"/>
</dbReference>
<reference evidence="6 7" key="1">
    <citation type="journal article" date="2018" name="Mol. Biol. Evol.">
        <title>Broad Genomic Sampling Reveals a Smut Pathogenic Ancestry of the Fungal Clade Ustilaginomycotina.</title>
        <authorList>
            <person name="Kijpornyongpan T."/>
            <person name="Mondo S.J."/>
            <person name="Barry K."/>
            <person name="Sandor L."/>
            <person name="Lee J."/>
            <person name="Lipzen A."/>
            <person name="Pangilinan J."/>
            <person name="LaButti K."/>
            <person name="Hainaut M."/>
            <person name="Henrissat B."/>
            <person name="Grigoriev I.V."/>
            <person name="Spatafora J.W."/>
            <person name="Aime M.C."/>
        </authorList>
    </citation>
    <scope>NUCLEOTIDE SEQUENCE [LARGE SCALE GENOMIC DNA]</scope>
    <source>
        <strain evidence="6 7">MCA 4186</strain>
    </source>
</reference>
<keyword evidence="1" id="KW-0547">Nucleotide-binding</keyword>
<evidence type="ECO:0000313" key="7">
    <source>
        <dbReference type="Proteomes" id="UP000245946"/>
    </source>
</evidence>
<dbReference type="GeneID" id="37267036"/>
<dbReference type="Gene3D" id="3.40.50.300">
    <property type="entry name" value="P-loop containing nucleotide triphosphate hydrolases"/>
    <property type="match status" value="2"/>
</dbReference>
<dbReference type="GO" id="GO:0005524">
    <property type="term" value="F:ATP binding"/>
    <property type="evidence" value="ECO:0007669"/>
    <property type="project" value="UniProtKB-KW"/>
</dbReference>
<dbReference type="GO" id="GO:0043139">
    <property type="term" value="F:5'-3' DNA helicase activity"/>
    <property type="evidence" value="ECO:0007669"/>
    <property type="project" value="TreeGrafter"/>
</dbReference>
<keyword evidence="4" id="KW-0067">ATP-binding</keyword>
<dbReference type="InterPro" id="IPR041679">
    <property type="entry name" value="DNA2/NAM7-like_C"/>
</dbReference>
<accession>A0A316ZER2</accession>
<dbReference type="RefSeq" id="XP_025600536.1">
    <property type="nucleotide sequence ID" value="XM_025739490.1"/>
</dbReference>
<dbReference type="OrthoDB" id="6513042at2759"/>
<keyword evidence="3" id="KW-0347">Helicase</keyword>
<evidence type="ECO:0000256" key="4">
    <source>
        <dbReference type="ARBA" id="ARBA00022840"/>
    </source>
</evidence>
<dbReference type="SMART" id="SM00382">
    <property type="entry name" value="AAA"/>
    <property type="match status" value="1"/>
</dbReference>
<sequence>MPPKKNSALYQVRLVDLVPARAAFPAEALAWLLAGPGGLREASKQVGVTLSVKEGLQLCPVLLLANHSRVLVVRFASRQRSGVAEAAARAKFGAAACLLAGEHTHDARPVHAVAFRGTLVALLLWRHAGLRLRLLDLSSFYSLRRDIDLFRLMCTTFTKTRACFTMHLTPAAFAQVPQGAPPSVAKNTIAAAREAVATWQLAANASGRLPAHILAPTRACADNPASFVLSTFARSAQTLDFLAEAQAAARSVYLSTPKTREANVERIATRVGDGGWQVKNTRYQTRIDADPRQQLKVYRADGQQLEGRALALVGRRSNLRVAGMAGQQMEIERIVVVGRGSLSAAELDFCHWLRDQIRRVEVEETGRGVLQELTHDVLPHLYKQLLFSAPTPIENYWDYPAPKGSKAYWLITDSHLNASQRKAARAMLAPLPDEEGDPDGAIVLVHGPPGSGKTATIAATCVQWLAWGNSPAAIYVTCQSNAAVKNVTRALRREGVRHKIIVSNAFHDEWHEYMYREDVGQLLLTWDMGEEDFRAPDYPRVILCTLSLFSHPKLVDGTYPLFAARPPSLLLVDEASQLHASVYGVVIQRFEATLARVCFLGDPKQLAPYGSETIKAADWSVFEITGRRVKPPLLLNTSYRLPRALAAVISRHVYDGQLVSGPDTFAGALQDCVRFVHVNSVEHKPLGGTSYTNAAEVQAVVNIARRFEKAGVEWRCLTTYDAQRAELEVALKRAGLSGDAGEHDVLVSGCPR</sequence>
<protein>
    <submittedName>
        <fullName evidence="6">P-loop containing nucleoside triphosphate hydrolase protein</fullName>
    </submittedName>
</protein>
<keyword evidence="7" id="KW-1185">Reference proteome</keyword>
<dbReference type="InterPro" id="IPR050534">
    <property type="entry name" value="Coronavir_polyprotein_1ab"/>
</dbReference>
<organism evidence="6 7">
    <name type="scientific">Tilletiopsis washingtonensis</name>
    <dbReference type="NCBI Taxonomy" id="58919"/>
    <lineage>
        <taxon>Eukaryota</taxon>
        <taxon>Fungi</taxon>
        <taxon>Dikarya</taxon>
        <taxon>Basidiomycota</taxon>
        <taxon>Ustilaginomycotina</taxon>
        <taxon>Exobasidiomycetes</taxon>
        <taxon>Entylomatales</taxon>
        <taxon>Entylomatales incertae sedis</taxon>
        <taxon>Tilletiopsis</taxon>
    </lineage>
</organism>
<evidence type="ECO:0000256" key="2">
    <source>
        <dbReference type="ARBA" id="ARBA00022801"/>
    </source>
</evidence>
<evidence type="ECO:0000256" key="3">
    <source>
        <dbReference type="ARBA" id="ARBA00022806"/>
    </source>
</evidence>
<evidence type="ECO:0000256" key="1">
    <source>
        <dbReference type="ARBA" id="ARBA00022741"/>
    </source>
</evidence>
<dbReference type="InterPro" id="IPR027417">
    <property type="entry name" value="P-loop_NTPase"/>
</dbReference>
<dbReference type="GO" id="GO:0016787">
    <property type="term" value="F:hydrolase activity"/>
    <property type="evidence" value="ECO:0007669"/>
    <property type="project" value="UniProtKB-KW"/>
</dbReference>
<dbReference type="CDD" id="cd17934">
    <property type="entry name" value="DEXXQc_Upf1-like"/>
    <property type="match status" value="1"/>
</dbReference>
<name>A0A316ZER2_9BASI</name>
<gene>
    <name evidence="6" type="ORF">FA09DRAFT_211494</name>
</gene>
<evidence type="ECO:0000313" key="6">
    <source>
        <dbReference type="EMBL" id="PWO00258.1"/>
    </source>
</evidence>
<dbReference type="PANTHER" id="PTHR43788">
    <property type="entry name" value="DNA2/NAM7 HELICASE FAMILY MEMBER"/>
    <property type="match status" value="1"/>
</dbReference>
<dbReference type="AlphaFoldDB" id="A0A316ZER2"/>
<dbReference type="PANTHER" id="PTHR43788:SF16">
    <property type="entry name" value="HELICASE WITH ZINC FINGER 2"/>
    <property type="match status" value="1"/>
</dbReference>
<proteinExistence type="predicted"/>
<evidence type="ECO:0000259" key="5">
    <source>
        <dbReference type="SMART" id="SM00382"/>
    </source>
</evidence>
<dbReference type="SUPFAM" id="SSF52540">
    <property type="entry name" value="P-loop containing nucleoside triphosphate hydrolases"/>
    <property type="match status" value="1"/>
</dbReference>
<feature type="domain" description="AAA+ ATPase" evidence="5">
    <location>
        <begin position="439"/>
        <end position="659"/>
    </location>
</feature>
<dbReference type="Proteomes" id="UP000245946">
    <property type="component" value="Unassembled WGS sequence"/>
</dbReference>
<dbReference type="Pfam" id="PF13604">
    <property type="entry name" value="AAA_30"/>
    <property type="match status" value="1"/>
</dbReference>
<dbReference type="STRING" id="58919.A0A316ZER2"/>
<dbReference type="InterPro" id="IPR003593">
    <property type="entry name" value="AAA+_ATPase"/>
</dbReference>
<keyword evidence="2 6" id="KW-0378">Hydrolase</keyword>
<dbReference type="EMBL" id="KZ819286">
    <property type="protein sequence ID" value="PWO00258.1"/>
    <property type="molecule type" value="Genomic_DNA"/>
</dbReference>